<dbReference type="Proteomes" id="UP000027730">
    <property type="component" value="Unassembled WGS sequence"/>
</dbReference>
<keyword evidence="3" id="KW-1185">Reference proteome</keyword>
<sequence length="316" mass="37315">MNRNQTQQPSPYWTCHAKHHHLYCDAIGDSWLQMDPNSDWSLPRDRWTETNTHESYYRSESQYQDDVPEYSQQQYYPLPMNQHHPQFRHIRPQIHSQNSVPSFTEYQGRVAPVQHPGPRCLSQPDFHDRDRQEHFTQTRNTEPRSPPPNDRRCSENEFSSDMDLTLFVAATSGFTPDSPVHRSFAAAPSWRDQQVQLPPEYPQPQQRPQYARAHSSYASTTIAQHPVPSHSTPHLPIRQPQPRSPAFSRQGPNVWQERLETEPYAWQAHDYGDEPPPADELPDYEQSQAEMQNKTRLEAKRRAEELQRRWRQRHSR</sequence>
<evidence type="ECO:0000313" key="2">
    <source>
        <dbReference type="EMBL" id="KEQ77700.1"/>
    </source>
</evidence>
<gene>
    <name evidence="2" type="ORF">M436DRAFT_59667</name>
</gene>
<evidence type="ECO:0000313" key="3">
    <source>
        <dbReference type="Proteomes" id="UP000027730"/>
    </source>
</evidence>
<feature type="region of interest" description="Disordered" evidence="1">
    <location>
        <begin position="131"/>
        <end position="156"/>
    </location>
</feature>
<evidence type="ECO:0000256" key="1">
    <source>
        <dbReference type="SAM" id="MobiDB-lite"/>
    </source>
</evidence>
<accession>A0A074WWV5</accession>
<dbReference type="GeneID" id="25412849"/>
<feature type="region of interest" description="Disordered" evidence="1">
    <location>
        <begin position="224"/>
        <end position="316"/>
    </location>
</feature>
<dbReference type="RefSeq" id="XP_013432072.1">
    <property type="nucleotide sequence ID" value="XM_013576618.1"/>
</dbReference>
<name>A0A074WWV5_9PEZI</name>
<proteinExistence type="predicted"/>
<dbReference type="AlphaFoldDB" id="A0A074WWV5"/>
<protein>
    <submittedName>
        <fullName evidence="2">Uncharacterized protein</fullName>
    </submittedName>
</protein>
<reference evidence="2 3" key="1">
    <citation type="journal article" date="2014" name="BMC Genomics">
        <title>Genome sequencing of four Aureobasidium pullulans varieties: biotechnological potential, stress tolerance, and description of new species.</title>
        <authorList>
            <person name="Gostin Ar C."/>
            <person name="Ohm R.A."/>
            <person name="Kogej T."/>
            <person name="Sonjak S."/>
            <person name="Turk M."/>
            <person name="Zajc J."/>
            <person name="Zalar P."/>
            <person name="Grube M."/>
            <person name="Sun H."/>
            <person name="Han J."/>
            <person name="Sharma A."/>
            <person name="Chiniquy J."/>
            <person name="Ngan C.Y."/>
            <person name="Lipzen A."/>
            <person name="Barry K."/>
            <person name="Grigoriev I.V."/>
            <person name="Gunde-Cimerman N."/>
        </authorList>
    </citation>
    <scope>NUCLEOTIDE SEQUENCE [LARGE SCALE GENOMIC DNA]</scope>
    <source>
        <strain evidence="2 3">CBS 147.97</strain>
    </source>
</reference>
<dbReference type="OrthoDB" id="3795041at2759"/>
<dbReference type="HOGENOM" id="CLU_897097_0_0_1"/>
<feature type="compositionally biased region" description="Basic and acidic residues" evidence="1">
    <location>
        <begin position="293"/>
        <end position="308"/>
    </location>
</feature>
<organism evidence="2 3">
    <name type="scientific">Aureobasidium namibiae CBS 147.97</name>
    <dbReference type="NCBI Taxonomy" id="1043004"/>
    <lineage>
        <taxon>Eukaryota</taxon>
        <taxon>Fungi</taxon>
        <taxon>Dikarya</taxon>
        <taxon>Ascomycota</taxon>
        <taxon>Pezizomycotina</taxon>
        <taxon>Dothideomycetes</taxon>
        <taxon>Dothideomycetidae</taxon>
        <taxon>Dothideales</taxon>
        <taxon>Saccotheciaceae</taxon>
        <taxon>Aureobasidium</taxon>
    </lineage>
</organism>
<dbReference type="EMBL" id="KL584702">
    <property type="protein sequence ID" value="KEQ77700.1"/>
    <property type="molecule type" value="Genomic_DNA"/>
</dbReference>